<evidence type="ECO:0000256" key="4">
    <source>
        <dbReference type="ARBA" id="ARBA00022729"/>
    </source>
</evidence>
<proteinExistence type="inferred from homology"/>
<feature type="chain" id="PRO_5047240055" description="GDNF/GAS1 domain-containing protein" evidence="9">
    <location>
        <begin position="23"/>
        <end position="409"/>
    </location>
</feature>
<feature type="signal peptide" evidence="9">
    <location>
        <begin position="1"/>
        <end position="22"/>
    </location>
</feature>
<keyword evidence="8" id="KW-0812">Transmembrane</keyword>
<dbReference type="GeneTree" id="ENSGT00730000111274"/>
<feature type="domain" description="GDNF/GAS1" evidence="10">
    <location>
        <begin position="231"/>
        <end position="329"/>
    </location>
</feature>
<comment type="similarity">
    <text evidence="2">Belongs to the GDNFR family.</text>
</comment>
<dbReference type="GeneID" id="115560316"/>
<dbReference type="Proteomes" id="UP000694546">
    <property type="component" value="Chromosome 15"/>
</dbReference>
<dbReference type="InterPro" id="IPR037193">
    <property type="entry name" value="GDNF_alpha"/>
</dbReference>
<keyword evidence="7" id="KW-0325">Glycoprotein</keyword>
<keyword evidence="5 8" id="KW-0472">Membrane</keyword>
<reference evidence="11" key="2">
    <citation type="submission" date="2025-09" db="UniProtKB">
        <authorList>
            <consortium name="Ensembl"/>
        </authorList>
    </citation>
    <scope>IDENTIFICATION</scope>
</reference>
<evidence type="ECO:0000313" key="11">
    <source>
        <dbReference type="Ensembl" id="ENSGMOP00000028777.1"/>
    </source>
</evidence>
<reference evidence="11" key="1">
    <citation type="submission" date="2025-08" db="UniProtKB">
        <authorList>
            <consortium name="Ensembl"/>
        </authorList>
    </citation>
    <scope>IDENTIFICATION</scope>
</reference>
<evidence type="ECO:0000256" key="1">
    <source>
        <dbReference type="ARBA" id="ARBA00004236"/>
    </source>
</evidence>
<dbReference type="OMA" id="NVIHSCR"/>
<dbReference type="GO" id="GO:0043235">
    <property type="term" value="C:receptor complex"/>
    <property type="evidence" value="ECO:0007669"/>
    <property type="project" value="TreeGrafter"/>
</dbReference>
<dbReference type="AlphaFoldDB" id="A0A8C5A9X2"/>
<dbReference type="Pfam" id="PF02351">
    <property type="entry name" value="GDNF"/>
    <property type="match status" value="2"/>
</dbReference>
<comment type="subcellular location">
    <subcellularLocation>
        <location evidence="1">Cell membrane</location>
    </subcellularLocation>
</comment>
<evidence type="ECO:0000256" key="8">
    <source>
        <dbReference type="SAM" id="Phobius"/>
    </source>
</evidence>
<dbReference type="InterPro" id="IPR016017">
    <property type="entry name" value="GDNF/GAS1"/>
</dbReference>
<protein>
    <recommendedName>
        <fullName evidence="10">GDNF/GAS1 domain-containing protein</fullName>
    </recommendedName>
</protein>
<sequence>MPPTHLGNALILGAVIHHVAMGLLSRSPDCLRSIDTCISDLCRNMEQAGAIGSLCGDDGCQIIGSEVCNVSVGAMLEQFPSLQQCMCVWVEVVEEEEEEEEEPCRSLQALKTQCHQKPALRKRSTPAEMDWKASNLLGVLSSDGGSCLKRIGTCLADPVCNRNLWPLLEACGEERCDGTRCRDAARRFYGGLPASVADLLGMCDCGPGEKDCQRMAARLHSGTCGGEMWSCQEGVGQCWRDQSCRQRLKSFTSKCWHAESATCGEYDDGNEECVWQMEPALLLSGEAECRTAFLALMGTPLQYPCTCTGLNSGEQQRCDAVSNVLHNRSRFTGLWPTLVDSNKTFDTGESKSDGHTWVTGHLLYGLIYLALIVIVILVTTGILCKSGVLRKKGQTQFHPLGKPTCVAIP</sequence>
<dbReference type="GO" id="GO:0007399">
    <property type="term" value="P:nervous system development"/>
    <property type="evidence" value="ECO:0007669"/>
    <property type="project" value="TreeGrafter"/>
</dbReference>
<evidence type="ECO:0000256" key="6">
    <source>
        <dbReference type="ARBA" id="ARBA00023170"/>
    </source>
</evidence>
<dbReference type="OrthoDB" id="8735237at2759"/>
<dbReference type="RefSeq" id="XP_030235562.1">
    <property type="nucleotide sequence ID" value="XM_030379702.1"/>
</dbReference>
<dbReference type="GO" id="GO:0009897">
    <property type="term" value="C:external side of plasma membrane"/>
    <property type="evidence" value="ECO:0007669"/>
    <property type="project" value="TreeGrafter"/>
</dbReference>
<dbReference type="Ensembl" id="ENSGMOT00000025936.1">
    <property type="protein sequence ID" value="ENSGMOP00000028777.1"/>
    <property type="gene ID" value="ENSGMOG00000030569.1"/>
</dbReference>
<evidence type="ECO:0000256" key="9">
    <source>
        <dbReference type="SAM" id="SignalP"/>
    </source>
</evidence>
<keyword evidence="6" id="KW-0675">Receptor</keyword>
<name>A0A8C5A9X2_GADMO</name>
<accession>A0A8C5A9X2</accession>
<keyword evidence="8" id="KW-1133">Transmembrane helix</keyword>
<evidence type="ECO:0000313" key="12">
    <source>
        <dbReference type="Proteomes" id="UP000694546"/>
    </source>
</evidence>
<dbReference type="PANTHER" id="PTHR10269">
    <property type="entry name" value="GDNF RECEPTOR ALPHA"/>
    <property type="match status" value="1"/>
</dbReference>
<dbReference type="InterPro" id="IPR003438">
    <property type="entry name" value="GDNF_rcpt"/>
</dbReference>
<evidence type="ECO:0000256" key="7">
    <source>
        <dbReference type="ARBA" id="ARBA00023180"/>
    </source>
</evidence>
<evidence type="ECO:0000256" key="2">
    <source>
        <dbReference type="ARBA" id="ARBA00005961"/>
    </source>
</evidence>
<keyword evidence="4 9" id="KW-0732">Signal</keyword>
<keyword evidence="12" id="KW-1185">Reference proteome</keyword>
<dbReference type="SUPFAM" id="SSF110035">
    <property type="entry name" value="GDNF receptor-like"/>
    <property type="match status" value="2"/>
</dbReference>
<dbReference type="GO" id="GO:0007169">
    <property type="term" value="P:cell surface receptor protein tyrosine kinase signaling pathway"/>
    <property type="evidence" value="ECO:0007669"/>
    <property type="project" value="UniProtKB-ARBA"/>
</dbReference>
<keyword evidence="3" id="KW-1003">Cell membrane</keyword>
<dbReference type="GO" id="GO:0038023">
    <property type="term" value="F:signaling receptor activity"/>
    <property type="evidence" value="ECO:0007669"/>
    <property type="project" value="InterPro"/>
</dbReference>
<feature type="transmembrane region" description="Helical" evidence="8">
    <location>
        <begin position="362"/>
        <end position="384"/>
    </location>
</feature>
<evidence type="ECO:0000259" key="10">
    <source>
        <dbReference type="SMART" id="SM00907"/>
    </source>
</evidence>
<evidence type="ECO:0000256" key="3">
    <source>
        <dbReference type="ARBA" id="ARBA00022475"/>
    </source>
</evidence>
<gene>
    <name evidence="11" type="primary">gfral</name>
</gene>
<dbReference type="SMART" id="SM00907">
    <property type="entry name" value="GDNF"/>
    <property type="match status" value="2"/>
</dbReference>
<evidence type="ECO:0000256" key="5">
    <source>
        <dbReference type="ARBA" id="ARBA00023136"/>
    </source>
</evidence>
<dbReference type="PANTHER" id="PTHR10269:SF1">
    <property type="entry name" value="GDNF FAMILY RECEPTOR ALPHA-LIKE"/>
    <property type="match status" value="1"/>
</dbReference>
<organism evidence="11 12">
    <name type="scientific">Gadus morhua</name>
    <name type="common">Atlantic cod</name>
    <dbReference type="NCBI Taxonomy" id="8049"/>
    <lineage>
        <taxon>Eukaryota</taxon>
        <taxon>Metazoa</taxon>
        <taxon>Chordata</taxon>
        <taxon>Craniata</taxon>
        <taxon>Vertebrata</taxon>
        <taxon>Euteleostomi</taxon>
        <taxon>Actinopterygii</taxon>
        <taxon>Neopterygii</taxon>
        <taxon>Teleostei</taxon>
        <taxon>Neoteleostei</taxon>
        <taxon>Acanthomorphata</taxon>
        <taxon>Zeiogadaria</taxon>
        <taxon>Gadariae</taxon>
        <taxon>Gadiformes</taxon>
        <taxon>Gadoidei</taxon>
        <taxon>Gadidae</taxon>
        <taxon>Gadus</taxon>
    </lineage>
</organism>
<feature type="domain" description="GDNF/GAS1" evidence="10">
    <location>
        <begin position="147"/>
        <end position="224"/>
    </location>
</feature>